<feature type="compositionally biased region" description="Low complexity" evidence="1">
    <location>
        <begin position="198"/>
        <end position="213"/>
    </location>
</feature>
<name>A0A6J7NFA1_9ZZZZ</name>
<evidence type="ECO:0000256" key="1">
    <source>
        <dbReference type="SAM" id="MobiDB-lite"/>
    </source>
</evidence>
<sequence length="238" mass="25065">MTIPMRRASSASTKRPVMRISSALPKPTMRGNSHEVPTSPPVSPMRMNAALNRAAGEAIRISAASASAMPAPAAAPFTAAITGLSICRNPAIERAHDSCQARRSAAFMSGSVAARSRSRPAQKARPVPVTMSTRAVGSLSTSCCRFANASNISKVMALSRSGRLRRATTISEDTRSTSRVLTVLTPLSRYVRPRSRTGARGSAGRPPAGAIRARSGHRMTSGAPRRVPQPEPNAREAA</sequence>
<evidence type="ECO:0000313" key="2">
    <source>
        <dbReference type="EMBL" id="CAB4990955.1"/>
    </source>
</evidence>
<gene>
    <name evidence="2" type="ORF">UFOPK3957_01002</name>
</gene>
<reference evidence="2" key="1">
    <citation type="submission" date="2020-05" db="EMBL/GenBank/DDBJ databases">
        <authorList>
            <person name="Chiriac C."/>
            <person name="Salcher M."/>
            <person name="Ghai R."/>
            <person name="Kavagutti S V."/>
        </authorList>
    </citation>
    <scope>NUCLEOTIDE SEQUENCE</scope>
</reference>
<dbReference type="EMBL" id="CAFBOM010000160">
    <property type="protein sequence ID" value="CAB4990955.1"/>
    <property type="molecule type" value="Genomic_DNA"/>
</dbReference>
<accession>A0A6J7NFA1</accession>
<feature type="region of interest" description="Disordered" evidence="1">
    <location>
        <begin position="193"/>
        <end position="238"/>
    </location>
</feature>
<protein>
    <submittedName>
        <fullName evidence="2">Unannotated protein</fullName>
    </submittedName>
</protein>
<dbReference type="AlphaFoldDB" id="A0A6J7NFA1"/>
<feature type="region of interest" description="Disordered" evidence="1">
    <location>
        <begin position="1"/>
        <end position="44"/>
    </location>
</feature>
<organism evidence="2">
    <name type="scientific">freshwater metagenome</name>
    <dbReference type="NCBI Taxonomy" id="449393"/>
    <lineage>
        <taxon>unclassified sequences</taxon>
        <taxon>metagenomes</taxon>
        <taxon>ecological metagenomes</taxon>
    </lineage>
</organism>
<feature type="region of interest" description="Disordered" evidence="1">
    <location>
        <begin position="110"/>
        <end position="129"/>
    </location>
</feature>
<proteinExistence type="predicted"/>